<sequence>MENNRGNGLMPEVTIHPWAEEDIQLLKRMNTAKMWASLGGPERDDGVIARHQRYLHDSKVHFFAIKFGSDSIGSVGYWERRWKEHEVYETGWKVIPEFQGRGIATRAMSELLNILRNNVQHAIVYAFPSTNNTASNEICRKLGFSLVGETDFEFPKGKWMKSNEWCLRL</sequence>
<dbReference type="PANTHER" id="PTHR43792:SF8">
    <property type="entry name" value="[RIBOSOMAL PROTEIN US5]-ALANINE N-ACETYLTRANSFERASE"/>
    <property type="match status" value="1"/>
</dbReference>
<accession>A0ABV5AGI2</accession>
<dbReference type="InterPro" id="IPR000182">
    <property type="entry name" value="GNAT_dom"/>
</dbReference>
<dbReference type="PROSITE" id="PS51186">
    <property type="entry name" value="GNAT"/>
    <property type="match status" value="1"/>
</dbReference>
<evidence type="ECO:0000256" key="1">
    <source>
        <dbReference type="ARBA" id="ARBA00022679"/>
    </source>
</evidence>
<dbReference type="EC" id="2.-.-.-" evidence="5"/>
<dbReference type="Proteomes" id="UP001579974">
    <property type="component" value="Unassembled WGS sequence"/>
</dbReference>
<evidence type="ECO:0000256" key="3">
    <source>
        <dbReference type="ARBA" id="ARBA00038502"/>
    </source>
</evidence>
<dbReference type="PANTHER" id="PTHR43792">
    <property type="entry name" value="GNAT FAMILY, PUTATIVE (AFU_ORTHOLOGUE AFUA_3G00765)-RELATED-RELATED"/>
    <property type="match status" value="1"/>
</dbReference>
<keyword evidence="1 5" id="KW-0808">Transferase</keyword>
<dbReference type="GO" id="GO:0016740">
    <property type="term" value="F:transferase activity"/>
    <property type="evidence" value="ECO:0007669"/>
    <property type="project" value="UniProtKB-KW"/>
</dbReference>
<gene>
    <name evidence="5" type="ORF">KKP3000_000149</name>
</gene>
<dbReference type="EMBL" id="JBDXSU010000011">
    <property type="protein sequence ID" value="MFB5191377.1"/>
    <property type="molecule type" value="Genomic_DNA"/>
</dbReference>
<feature type="domain" description="N-acetyltransferase" evidence="4">
    <location>
        <begin position="13"/>
        <end position="165"/>
    </location>
</feature>
<proteinExistence type="inferred from homology"/>
<keyword evidence="6" id="KW-1185">Reference proteome</keyword>
<comment type="caution">
    <text evidence="5">The sequence shown here is derived from an EMBL/GenBank/DDBJ whole genome shotgun (WGS) entry which is preliminary data.</text>
</comment>
<dbReference type="CDD" id="cd04301">
    <property type="entry name" value="NAT_SF"/>
    <property type="match status" value="1"/>
</dbReference>
<reference evidence="5 6" key="1">
    <citation type="journal article" date="2024" name="Int. J. Mol. Sci.">
        <title>Exploration of Alicyclobacillus spp. Genome in Search of Antibiotic Resistance.</title>
        <authorList>
            <person name="Bucka-Kolendo J."/>
            <person name="Kiousi D.E."/>
            <person name="Dekowska A."/>
            <person name="Mikolajczuk-Szczyrba A."/>
            <person name="Karadedos D.M."/>
            <person name="Michael P."/>
            <person name="Galanis A."/>
            <person name="Sokolowska B."/>
        </authorList>
    </citation>
    <scope>NUCLEOTIDE SEQUENCE [LARGE SCALE GENOMIC DNA]</scope>
    <source>
        <strain evidence="5 6">KKP 3000</strain>
    </source>
</reference>
<dbReference type="Gene3D" id="3.40.630.30">
    <property type="match status" value="1"/>
</dbReference>
<evidence type="ECO:0000256" key="2">
    <source>
        <dbReference type="ARBA" id="ARBA00023315"/>
    </source>
</evidence>
<protein>
    <submittedName>
        <fullName evidence="5">GNAT family protein</fullName>
        <ecNumber evidence="5">2.-.-.-</ecNumber>
    </submittedName>
</protein>
<dbReference type="RefSeq" id="WP_275472973.1">
    <property type="nucleotide sequence ID" value="NZ_CP162940.1"/>
</dbReference>
<dbReference type="InterPro" id="IPR051531">
    <property type="entry name" value="N-acetyltransferase"/>
</dbReference>
<dbReference type="SUPFAM" id="SSF55729">
    <property type="entry name" value="Acyl-CoA N-acyltransferases (Nat)"/>
    <property type="match status" value="1"/>
</dbReference>
<evidence type="ECO:0000259" key="4">
    <source>
        <dbReference type="PROSITE" id="PS51186"/>
    </source>
</evidence>
<dbReference type="Pfam" id="PF13302">
    <property type="entry name" value="Acetyltransf_3"/>
    <property type="match status" value="1"/>
</dbReference>
<name>A0ABV5AGI2_9BACL</name>
<dbReference type="InterPro" id="IPR016181">
    <property type="entry name" value="Acyl_CoA_acyltransferase"/>
</dbReference>
<evidence type="ECO:0000313" key="5">
    <source>
        <dbReference type="EMBL" id="MFB5191377.1"/>
    </source>
</evidence>
<keyword evidence="2" id="KW-0012">Acyltransferase</keyword>
<evidence type="ECO:0000313" key="6">
    <source>
        <dbReference type="Proteomes" id="UP001579974"/>
    </source>
</evidence>
<organism evidence="5 6">
    <name type="scientific">Alicyclobacillus fastidiosus</name>
    <dbReference type="NCBI Taxonomy" id="392011"/>
    <lineage>
        <taxon>Bacteria</taxon>
        <taxon>Bacillati</taxon>
        <taxon>Bacillota</taxon>
        <taxon>Bacilli</taxon>
        <taxon>Bacillales</taxon>
        <taxon>Alicyclobacillaceae</taxon>
        <taxon>Alicyclobacillus</taxon>
    </lineage>
</organism>
<comment type="similarity">
    <text evidence="3">Belongs to the acetyltransferase family. RimJ subfamily.</text>
</comment>